<dbReference type="PANTHER" id="PTHR44757">
    <property type="entry name" value="DIGUANYLATE CYCLASE DGCP"/>
    <property type="match status" value="1"/>
</dbReference>
<dbReference type="STRING" id="398767.Glov_2775"/>
<dbReference type="Pfam" id="PF00563">
    <property type="entry name" value="EAL"/>
    <property type="match status" value="1"/>
</dbReference>
<dbReference type="InterPro" id="IPR029787">
    <property type="entry name" value="Nucleotide_cyclase"/>
</dbReference>
<evidence type="ECO:0000259" key="4">
    <source>
        <dbReference type="PROSITE" id="PS50883"/>
    </source>
</evidence>
<dbReference type="InterPro" id="IPR003660">
    <property type="entry name" value="HAMP_dom"/>
</dbReference>
<evidence type="ECO:0000259" key="5">
    <source>
        <dbReference type="PROSITE" id="PS50885"/>
    </source>
</evidence>
<dbReference type="InterPro" id="IPR001633">
    <property type="entry name" value="EAL_dom"/>
</dbReference>
<protein>
    <submittedName>
        <fullName evidence="7">Diguanylate cyclase/phosphodiesterase with PAS/PAC sensor(S)</fullName>
    </submittedName>
</protein>
<dbReference type="Pfam" id="PF00672">
    <property type="entry name" value="HAMP"/>
    <property type="match status" value="1"/>
</dbReference>
<dbReference type="SMART" id="SM00091">
    <property type="entry name" value="PAS"/>
    <property type="match status" value="1"/>
</dbReference>
<dbReference type="AlphaFoldDB" id="B3E7H1"/>
<feature type="domain" description="GGDEF" evidence="6">
    <location>
        <begin position="529"/>
        <end position="662"/>
    </location>
</feature>
<dbReference type="SMART" id="SM00086">
    <property type="entry name" value="PAC"/>
    <property type="match status" value="1"/>
</dbReference>
<feature type="domain" description="EAL" evidence="4">
    <location>
        <begin position="671"/>
        <end position="925"/>
    </location>
</feature>
<dbReference type="InterPro" id="IPR043128">
    <property type="entry name" value="Rev_trsase/Diguanyl_cyclase"/>
</dbReference>
<evidence type="ECO:0000259" key="3">
    <source>
        <dbReference type="PROSITE" id="PS50113"/>
    </source>
</evidence>
<dbReference type="FunFam" id="3.20.20.450:FF:000001">
    <property type="entry name" value="Cyclic di-GMP phosphodiesterase yahA"/>
    <property type="match status" value="1"/>
</dbReference>
<dbReference type="RefSeq" id="WP_012470817.1">
    <property type="nucleotide sequence ID" value="NC_010814.1"/>
</dbReference>
<evidence type="ECO:0000259" key="6">
    <source>
        <dbReference type="PROSITE" id="PS50887"/>
    </source>
</evidence>
<dbReference type="SMART" id="SM00052">
    <property type="entry name" value="EAL"/>
    <property type="match status" value="1"/>
</dbReference>
<dbReference type="PROSITE" id="PS50887">
    <property type="entry name" value="GGDEF"/>
    <property type="match status" value="1"/>
</dbReference>
<proteinExistence type="predicted"/>
<dbReference type="PANTHER" id="PTHR44757:SF2">
    <property type="entry name" value="BIOFILM ARCHITECTURE MAINTENANCE PROTEIN MBAA"/>
    <property type="match status" value="1"/>
</dbReference>
<feature type="domain" description="HAMP" evidence="5">
    <location>
        <begin position="309"/>
        <end position="362"/>
    </location>
</feature>
<dbReference type="Pfam" id="PF08447">
    <property type="entry name" value="PAS_3"/>
    <property type="match status" value="1"/>
</dbReference>
<dbReference type="EMBL" id="CP001089">
    <property type="protein sequence ID" value="ACD96488.1"/>
    <property type="molecule type" value="Genomic_DNA"/>
</dbReference>
<keyword evidence="1" id="KW-0812">Transmembrane</keyword>
<dbReference type="Gene3D" id="3.30.450.20">
    <property type="entry name" value="PAS domain"/>
    <property type="match status" value="2"/>
</dbReference>
<reference evidence="7 8" key="1">
    <citation type="submission" date="2008-05" db="EMBL/GenBank/DDBJ databases">
        <title>Complete sequence of chromosome of Geobacter lovleyi SZ.</title>
        <authorList>
            <consortium name="US DOE Joint Genome Institute"/>
            <person name="Lucas S."/>
            <person name="Copeland A."/>
            <person name="Lapidus A."/>
            <person name="Glavina del Rio T."/>
            <person name="Dalin E."/>
            <person name="Tice H."/>
            <person name="Bruce D."/>
            <person name="Goodwin L."/>
            <person name="Pitluck S."/>
            <person name="Chertkov O."/>
            <person name="Meincke L."/>
            <person name="Brettin T."/>
            <person name="Detter J.C."/>
            <person name="Han C."/>
            <person name="Tapia R."/>
            <person name="Kuske C.R."/>
            <person name="Schmutz J."/>
            <person name="Larimer F."/>
            <person name="Land M."/>
            <person name="Hauser L."/>
            <person name="Kyrpides N."/>
            <person name="Mikhailova N."/>
            <person name="Sung Y."/>
            <person name="Fletcher K.E."/>
            <person name="Ritalahti K.M."/>
            <person name="Loeffler F.E."/>
            <person name="Richardson P."/>
        </authorList>
    </citation>
    <scope>NUCLEOTIDE SEQUENCE [LARGE SCALE GENOMIC DNA]</scope>
    <source>
        <strain evidence="8">ATCC BAA-1151 / DSM 17278 / SZ</strain>
    </source>
</reference>
<feature type="transmembrane region" description="Helical" evidence="1">
    <location>
        <begin position="12"/>
        <end position="35"/>
    </location>
</feature>
<dbReference type="CDD" id="cd18774">
    <property type="entry name" value="PDC2_HK_sensor"/>
    <property type="match status" value="1"/>
</dbReference>
<evidence type="ECO:0000256" key="1">
    <source>
        <dbReference type="SAM" id="Phobius"/>
    </source>
</evidence>
<dbReference type="Pfam" id="PF00990">
    <property type="entry name" value="GGDEF"/>
    <property type="match status" value="1"/>
</dbReference>
<dbReference type="CDD" id="cd01949">
    <property type="entry name" value="GGDEF"/>
    <property type="match status" value="1"/>
</dbReference>
<dbReference type="InterPro" id="IPR000160">
    <property type="entry name" value="GGDEF_dom"/>
</dbReference>
<dbReference type="PROSITE" id="PS50885">
    <property type="entry name" value="HAMP"/>
    <property type="match status" value="1"/>
</dbReference>
<dbReference type="HOGENOM" id="CLU_000445_70_44_7"/>
<dbReference type="eggNOG" id="COG5001">
    <property type="taxonomic scope" value="Bacteria"/>
</dbReference>
<dbReference type="NCBIfam" id="TIGR00229">
    <property type="entry name" value="sensory_box"/>
    <property type="match status" value="1"/>
</dbReference>
<dbReference type="NCBIfam" id="TIGR00254">
    <property type="entry name" value="GGDEF"/>
    <property type="match status" value="1"/>
</dbReference>
<dbReference type="PROSITE" id="PS50112">
    <property type="entry name" value="PAS"/>
    <property type="match status" value="1"/>
</dbReference>
<dbReference type="CDD" id="cd06225">
    <property type="entry name" value="HAMP"/>
    <property type="match status" value="1"/>
</dbReference>
<dbReference type="SMART" id="SM00304">
    <property type="entry name" value="HAMP"/>
    <property type="match status" value="1"/>
</dbReference>
<dbReference type="CDD" id="cd12914">
    <property type="entry name" value="PDC1_DGC_like"/>
    <property type="match status" value="1"/>
</dbReference>
<dbReference type="PROSITE" id="PS50883">
    <property type="entry name" value="EAL"/>
    <property type="match status" value="1"/>
</dbReference>
<dbReference type="KEGG" id="glo:Glov_2775"/>
<dbReference type="GO" id="GO:0007165">
    <property type="term" value="P:signal transduction"/>
    <property type="evidence" value="ECO:0007669"/>
    <property type="project" value="InterPro"/>
</dbReference>
<dbReference type="Gene3D" id="6.10.340.10">
    <property type="match status" value="1"/>
</dbReference>
<keyword evidence="8" id="KW-1185">Reference proteome</keyword>
<dbReference type="InterPro" id="IPR000014">
    <property type="entry name" value="PAS"/>
</dbReference>
<dbReference type="CDD" id="cd00130">
    <property type="entry name" value="PAS"/>
    <property type="match status" value="1"/>
</dbReference>
<sequence length="933" mass="104026">MSFLHPSLRARMTLAVTGLILVLMLVTAIVTLTFFEREYERNMTAQQSDVVRYLAGDVDATLSNILEALFVNARSVPDSALTNPHAAQEYLASRTGLQRFFKNHLHLYGANGRLIGTSAQHHHATSESIAGQQYFKQTMQQAKPLISDPTSHGHTENQANIVFTAPVIRGNGQVVAVLTGSFNLYEKNPLSRYVSITLGKSGILRIISNSGQVLLHARNSRILQNASQGAGPLVEKALREGTATGRHIGMDNQVLIASMQRLNTVNWVLAASYPETDAYAPVRTARTWFIIATLLGMAVAVLLVLFMMRLLTRPLAQLASHVAELPEKRGAERFIHLPVNGEIGNLTGAFNSMVEEIDQSTQALRNSEQRYRIVTEFTNDFTYWRRPDGSFEFISPACLEVTGYSREELFAQPSLMEEMIHPGDREMFDRMAAESGEEINCNNEELEYRIITKGGNTRWVRHTCRPIVDENGVFLGRRGCRSDITEHKQLADQVSHMVLHDLLTGLPNRSLFADRLFLATAQRERGDHDLTVVLFFGIDRFKLINDTLGHETGDRLLIMVAERLRKLLHPNDTLCRFGGDVFAFILPGRESRHEAVTMSYRVLASLADPFNPSGQQVTLSGSIGIAISPQDGTDAETLQKNAETAMYDAKRSGKNSFRFYAREMNAQAAEMLRLDNSMPQGLVNGDFYLHYQPQLNLEDNSVVAVEALLRWRHPELGMIPPDRFIPLAEESGFIIKLGEWVLRTACAQCAAWQQDGPAPLRIAVNVSGCQFNEPDFVDMVSTALSSSGLSPEYLELELTESLLISNEQQALQKLQLLKSMGIYLAIDDFGTGYSSLAYLKHFPLDRLKIDKSFINDILTDPDDAAITEAIIAMGHSLKLKVIAEGVETREQLLFLEDRGCDEMQGYYLSKPLSEHDLKVFITARAADSAKETT</sequence>
<evidence type="ECO:0000259" key="2">
    <source>
        <dbReference type="PROSITE" id="PS50112"/>
    </source>
</evidence>
<feature type="domain" description="PAC" evidence="3">
    <location>
        <begin position="444"/>
        <end position="496"/>
    </location>
</feature>
<dbReference type="SUPFAM" id="SSF55785">
    <property type="entry name" value="PYP-like sensor domain (PAS domain)"/>
    <property type="match status" value="1"/>
</dbReference>
<dbReference type="InterPro" id="IPR000700">
    <property type="entry name" value="PAS-assoc_C"/>
</dbReference>
<dbReference type="InterPro" id="IPR035965">
    <property type="entry name" value="PAS-like_dom_sf"/>
</dbReference>
<organism evidence="7 8">
    <name type="scientific">Trichlorobacter lovleyi (strain ATCC BAA-1151 / DSM 17278 / SZ)</name>
    <name type="common">Geobacter lovleyi</name>
    <dbReference type="NCBI Taxonomy" id="398767"/>
    <lineage>
        <taxon>Bacteria</taxon>
        <taxon>Pseudomonadati</taxon>
        <taxon>Thermodesulfobacteriota</taxon>
        <taxon>Desulfuromonadia</taxon>
        <taxon>Geobacterales</taxon>
        <taxon>Geobacteraceae</taxon>
        <taxon>Trichlorobacter</taxon>
    </lineage>
</organism>
<evidence type="ECO:0000313" key="8">
    <source>
        <dbReference type="Proteomes" id="UP000002420"/>
    </source>
</evidence>
<dbReference type="Proteomes" id="UP000002420">
    <property type="component" value="Chromosome"/>
</dbReference>
<accession>B3E7H1</accession>
<evidence type="ECO:0000313" key="7">
    <source>
        <dbReference type="EMBL" id="ACD96488.1"/>
    </source>
</evidence>
<feature type="transmembrane region" description="Helical" evidence="1">
    <location>
        <begin position="288"/>
        <end position="311"/>
    </location>
</feature>
<dbReference type="SUPFAM" id="SSF141868">
    <property type="entry name" value="EAL domain-like"/>
    <property type="match status" value="1"/>
</dbReference>
<dbReference type="SMART" id="SM00267">
    <property type="entry name" value="GGDEF"/>
    <property type="match status" value="1"/>
</dbReference>
<dbReference type="OrthoDB" id="9777298at2"/>
<dbReference type="GO" id="GO:0016020">
    <property type="term" value="C:membrane"/>
    <property type="evidence" value="ECO:0007669"/>
    <property type="project" value="InterPro"/>
</dbReference>
<dbReference type="CDD" id="cd01948">
    <property type="entry name" value="EAL"/>
    <property type="match status" value="1"/>
</dbReference>
<dbReference type="InterPro" id="IPR052155">
    <property type="entry name" value="Biofilm_reg_signaling"/>
</dbReference>
<dbReference type="Gene3D" id="3.20.20.450">
    <property type="entry name" value="EAL domain"/>
    <property type="match status" value="1"/>
</dbReference>
<dbReference type="InterPro" id="IPR001610">
    <property type="entry name" value="PAC"/>
</dbReference>
<keyword evidence="1" id="KW-1133">Transmembrane helix</keyword>
<gene>
    <name evidence="7" type="ordered locus">Glov_2775</name>
</gene>
<keyword evidence="1" id="KW-0472">Membrane</keyword>
<dbReference type="PROSITE" id="PS50113">
    <property type="entry name" value="PAC"/>
    <property type="match status" value="1"/>
</dbReference>
<name>B3E7H1_TRIL1</name>
<dbReference type="InterPro" id="IPR013655">
    <property type="entry name" value="PAS_fold_3"/>
</dbReference>
<dbReference type="SUPFAM" id="SSF55073">
    <property type="entry name" value="Nucleotide cyclase"/>
    <property type="match status" value="1"/>
</dbReference>
<feature type="domain" description="PAS" evidence="2">
    <location>
        <begin position="367"/>
        <end position="426"/>
    </location>
</feature>
<dbReference type="Gene3D" id="3.30.70.270">
    <property type="match status" value="1"/>
</dbReference>
<dbReference type="InterPro" id="IPR035919">
    <property type="entry name" value="EAL_sf"/>
</dbReference>